<dbReference type="FunFam" id="3.30.1050.10:FF:000020">
    <property type="entry name" value="AGAP003091-PA"/>
    <property type="match status" value="1"/>
</dbReference>
<evidence type="ECO:0000259" key="2">
    <source>
        <dbReference type="Pfam" id="PF02036"/>
    </source>
</evidence>
<dbReference type="Gene3D" id="3.30.1050.10">
    <property type="entry name" value="SCP2 sterol-binding domain"/>
    <property type="match status" value="1"/>
</dbReference>
<dbReference type="Pfam" id="PF02036">
    <property type="entry name" value="SCP2"/>
    <property type="match status" value="1"/>
</dbReference>
<dbReference type="PANTHER" id="PTHR10094:SF32">
    <property type="entry name" value="EUCALYPTUS, ISOFORM B"/>
    <property type="match status" value="1"/>
</dbReference>
<dbReference type="GO" id="GO:0005829">
    <property type="term" value="C:cytosol"/>
    <property type="evidence" value="ECO:0007669"/>
    <property type="project" value="TreeGrafter"/>
</dbReference>
<proteinExistence type="predicted"/>
<organism evidence="3 4">
    <name type="scientific">Anopheles melas</name>
    <dbReference type="NCBI Taxonomy" id="34690"/>
    <lineage>
        <taxon>Eukaryota</taxon>
        <taxon>Metazoa</taxon>
        <taxon>Ecdysozoa</taxon>
        <taxon>Arthropoda</taxon>
        <taxon>Hexapoda</taxon>
        <taxon>Insecta</taxon>
        <taxon>Pterygota</taxon>
        <taxon>Neoptera</taxon>
        <taxon>Endopterygota</taxon>
        <taxon>Diptera</taxon>
        <taxon>Nematocera</taxon>
        <taxon>Culicoidea</taxon>
        <taxon>Culicidae</taxon>
        <taxon>Anophelinae</taxon>
        <taxon>Anopheles</taxon>
    </lineage>
</organism>
<accession>A0A182TG87</accession>
<dbReference type="Proteomes" id="UP000075902">
    <property type="component" value="Unassembled WGS sequence"/>
</dbReference>
<dbReference type="STRING" id="34690.A0A182TG87"/>
<dbReference type="PANTHER" id="PTHR10094">
    <property type="entry name" value="STEROL CARRIER PROTEIN 2 SCP-2 FAMILY PROTEIN"/>
    <property type="match status" value="1"/>
</dbReference>
<feature type="domain" description="SCP2" evidence="2">
    <location>
        <begin position="10"/>
        <end position="99"/>
    </location>
</feature>
<dbReference type="VEuPathDB" id="VectorBase:AMEC001774"/>
<name>A0A182TG87_9DIPT</name>
<reference evidence="4" key="1">
    <citation type="submission" date="2014-01" db="EMBL/GenBank/DDBJ databases">
        <title>The Genome Sequence of Anopheles melas CM1001059_A (V2).</title>
        <authorList>
            <consortium name="The Broad Institute Genomics Platform"/>
            <person name="Neafsey D.E."/>
            <person name="Besansky N."/>
            <person name="Howell P."/>
            <person name="Walton C."/>
            <person name="Young S.K."/>
            <person name="Zeng Q."/>
            <person name="Gargeya S."/>
            <person name="Fitzgerald M."/>
            <person name="Haas B."/>
            <person name="Abouelleil A."/>
            <person name="Allen A.W."/>
            <person name="Alvarado L."/>
            <person name="Arachchi H.M."/>
            <person name="Berlin A.M."/>
            <person name="Chapman S.B."/>
            <person name="Gainer-Dewar J."/>
            <person name="Goldberg J."/>
            <person name="Griggs A."/>
            <person name="Gujja S."/>
            <person name="Hansen M."/>
            <person name="Howarth C."/>
            <person name="Imamovic A."/>
            <person name="Ireland A."/>
            <person name="Larimer J."/>
            <person name="McCowan C."/>
            <person name="Murphy C."/>
            <person name="Pearson M."/>
            <person name="Poon T.W."/>
            <person name="Priest M."/>
            <person name="Roberts A."/>
            <person name="Saif S."/>
            <person name="Shea T."/>
            <person name="Sisk P."/>
            <person name="Sykes S."/>
            <person name="Wortman J."/>
            <person name="Nusbaum C."/>
            <person name="Birren B."/>
        </authorList>
    </citation>
    <scope>NUCLEOTIDE SEQUENCE [LARGE SCALE GENOMIC DNA]</scope>
    <source>
        <strain evidence="4">CM1001059</strain>
    </source>
</reference>
<feature type="region of interest" description="Disordered" evidence="1">
    <location>
        <begin position="115"/>
        <end position="137"/>
    </location>
</feature>
<dbReference type="SUPFAM" id="SSF55718">
    <property type="entry name" value="SCP-like"/>
    <property type="match status" value="1"/>
</dbReference>
<sequence length="137" mass="15290">MALKSDPVFERIAKRLESIDPNNRQVQQVYKFRIQQNGTVVKTWVLDLKAVKLTEGDGPAEATLTMEDDIMFALGTGAMPAKEALAQDKLDVEGQVELIFLLEPFIASLKKLEQKESKKNSMYSNARNTFGRARSGA</sequence>
<evidence type="ECO:0000313" key="3">
    <source>
        <dbReference type="EnsemblMetazoa" id="AMEC001774-PA"/>
    </source>
</evidence>
<evidence type="ECO:0000256" key="1">
    <source>
        <dbReference type="SAM" id="MobiDB-lite"/>
    </source>
</evidence>
<dbReference type="EnsemblMetazoa" id="AMEC001774-RA">
    <property type="protein sequence ID" value="AMEC001774-PA"/>
    <property type="gene ID" value="AMEC001774"/>
</dbReference>
<protein>
    <recommendedName>
        <fullName evidence="2">SCP2 domain-containing protein</fullName>
    </recommendedName>
</protein>
<dbReference type="InterPro" id="IPR036527">
    <property type="entry name" value="SCP2_sterol-bd_dom_sf"/>
</dbReference>
<keyword evidence="4" id="KW-1185">Reference proteome</keyword>
<evidence type="ECO:0000313" key="4">
    <source>
        <dbReference type="Proteomes" id="UP000075902"/>
    </source>
</evidence>
<dbReference type="AlphaFoldDB" id="A0A182TG87"/>
<reference evidence="3" key="2">
    <citation type="submission" date="2020-05" db="UniProtKB">
        <authorList>
            <consortium name="EnsemblMetazoa"/>
        </authorList>
    </citation>
    <scope>IDENTIFICATION</scope>
    <source>
        <strain evidence="3">CM1001059</strain>
    </source>
</reference>
<dbReference type="InterPro" id="IPR003033">
    <property type="entry name" value="SCP2_sterol-bd_dom"/>
</dbReference>